<evidence type="ECO:0000313" key="2">
    <source>
        <dbReference type="EMBL" id="CAI6361146.1"/>
    </source>
</evidence>
<name>A0AAV0X077_9HEMI</name>
<reference evidence="2 3" key="1">
    <citation type="submission" date="2023-01" db="EMBL/GenBank/DDBJ databases">
        <authorList>
            <person name="Whitehead M."/>
        </authorList>
    </citation>
    <scope>NUCLEOTIDE SEQUENCE [LARGE SCALE GENOMIC DNA]</scope>
</reference>
<feature type="signal peptide" evidence="1">
    <location>
        <begin position="1"/>
        <end position="24"/>
    </location>
</feature>
<comment type="caution">
    <text evidence="2">The sequence shown here is derived from an EMBL/GenBank/DDBJ whole genome shotgun (WGS) entry which is preliminary data.</text>
</comment>
<gene>
    <name evidence="2" type="ORF">MEUPH1_LOCUS16359</name>
</gene>
<organism evidence="2 3">
    <name type="scientific">Macrosiphum euphorbiae</name>
    <name type="common">potato aphid</name>
    <dbReference type="NCBI Taxonomy" id="13131"/>
    <lineage>
        <taxon>Eukaryota</taxon>
        <taxon>Metazoa</taxon>
        <taxon>Ecdysozoa</taxon>
        <taxon>Arthropoda</taxon>
        <taxon>Hexapoda</taxon>
        <taxon>Insecta</taxon>
        <taxon>Pterygota</taxon>
        <taxon>Neoptera</taxon>
        <taxon>Paraneoptera</taxon>
        <taxon>Hemiptera</taxon>
        <taxon>Sternorrhyncha</taxon>
        <taxon>Aphidomorpha</taxon>
        <taxon>Aphidoidea</taxon>
        <taxon>Aphididae</taxon>
        <taxon>Macrosiphini</taxon>
        <taxon>Macrosiphum</taxon>
    </lineage>
</organism>
<dbReference type="EMBL" id="CARXXK010000003">
    <property type="protein sequence ID" value="CAI6361146.1"/>
    <property type="molecule type" value="Genomic_DNA"/>
</dbReference>
<dbReference type="AlphaFoldDB" id="A0AAV0X077"/>
<evidence type="ECO:0000313" key="3">
    <source>
        <dbReference type="Proteomes" id="UP001160148"/>
    </source>
</evidence>
<accession>A0AAV0X077</accession>
<evidence type="ECO:0000256" key="1">
    <source>
        <dbReference type="SAM" id="SignalP"/>
    </source>
</evidence>
<keyword evidence="1" id="KW-0732">Signal</keyword>
<feature type="chain" id="PRO_5043471638" evidence="1">
    <location>
        <begin position="25"/>
        <end position="367"/>
    </location>
</feature>
<sequence length="367" mass="42235">MKILVVNICIVLFNLSILVNLTTADELGESSCRYAGAHDPHGDKCHEDKVKLKKLPSPECTALVHDGITCKDDGPDNYPTYIPTDFETFQSIVKFSDNVHIFYGYQDIQSWSVAVDYEKIVVEAQTAKKFCDFFGVKGLILKGIYYDYNLAPDYHFPEDFNSKLKTYVQTMKTDMPYLKVGLYLNAKSVIYYRYDTLSPDWFDFGMLNDVLDYYVVGFEEFNECTDNLLNGGVTPMDSPDPNINTLNKLGAALNTSNIPQQKLYLEYIINPTVPKADENNFMKCQISYNEYCQHYYKYRWCADNQQTFFDKGRFAKLYANGFIGRDIDLIDRDLQCNCDNDKYITFHMILNGYKGLGMKKCTRINGS</sequence>
<keyword evidence="3" id="KW-1185">Reference proteome</keyword>
<proteinExistence type="predicted"/>
<protein>
    <submittedName>
        <fullName evidence="2">Uncharacterized protein</fullName>
    </submittedName>
</protein>
<dbReference type="Proteomes" id="UP001160148">
    <property type="component" value="Unassembled WGS sequence"/>
</dbReference>